<proteinExistence type="predicted"/>
<evidence type="ECO:0000313" key="1">
    <source>
        <dbReference type="EMBL" id="PTN08452.1"/>
    </source>
</evidence>
<reference evidence="1 2" key="1">
    <citation type="submission" date="2018-04" db="EMBL/GenBank/DDBJ databases">
        <title>Genomic Encyclopedia of Archaeal and Bacterial Type Strains, Phase II (KMG-II): from individual species to whole genera.</title>
        <authorList>
            <person name="Goeker M."/>
        </authorList>
    </citation>
    <scope>NUCLEOTIDE SEQUENCE [LARGE SCALE GENOMIC DNA]</scope>
    <source>
        <strain evidence="1 2">DSM 28823</strain>
    </source>
</reference>
<dbReference type="EMBL" id="QAAD01000008">
    <property type="protein sequence ID" value="PTN08452.1"/>
    <property type="molecule type" value="Genomic_DNA"/>
</dbReference>
<sequence length="80" mass="9472">MDNRKNIAQDSMADLSSDILRMTMVIWEYYPELYSFLDEMPTPKPSNENTGITENQLETYYKSLNWLLSRYILEHSISSK</sequence>
<name>A0A2T5C1G1_9BACT</name>
<accession>A0A2T5C1G1</accession>
<comment type="caution">
    <text evidence="1">The sequence shown here is derived from an EMBL/GenBank/DDBJ whole genome shotgun (WGS) entry which is preliminary data.</text>
</comment>
<gene>
    <name evidence="1" type="ORF">C8N47_1088</name>
</gene>
<keyword evidence="2" id="KW-1185">Reference proteome</keyword>
<dbReference type="Proteomes" id="UP000243525">
    <property type="component" value="Unassembled WGS sequence"/>
</dbReference>
<dbReference type="AlphaFoldDB" id="A0A2T5C1G1"/>
<organism evidence="1 2">
    <name type="scientific">Mangrovibacterium marinum</name>
    <dbReference type="NCBI Taxonomy" id="1639118"/>
    <lineage>
        <taxon>Bacteria</taxon>
        <taxon>Pseudomonadati</taxon>
        <taxon>Bacteroidota</taxon>
        <taxon>Bacteroidia</taxon>
        <taxon>Marinilabiliales</taxon>
        <taxon>Prolixibacteraceae</taxon>
        <taxon>Mangrovibacterium</taxon>
    </lineage>
</organism>
<protein>
    <submittedName>
        <fullName evidence="1">Uncharacterized protein</fullName>
    </submittedName>
</protein>
<evidence type="ECO:0000313" key="2">
    <source>
        <dbReference type="Proteomes" id="UP000243525"/>
    </source>
</evidence>